<protein>
    <recommendedName>
        <fullName evidence="3">DUF4494 domain-containing protein</fullName>
    </recommendedName>
</protein>
<accession>A0A840TT57</accession>
<dbReference type="InterPro" id="IPR027848">
    <property type="entry name" value="DUF4494"/>
</dbReference>
<dbReference type="EMBL" id="JACHGF010000003">
    <property type="protein sequence ID" value="MBB5284453.1"/>
    <property type="molecule type" value="Genomic_DNA"/>
</dbReference>
<gene>
    <name evidence="1" type="ORF">HNQ92_002596</name>
</gene>
<keyword evidence="2" id="KW-1185">Reference proteome</keyword>
<evidence type="ECO:0000313" key="1">
    <source>
        <dbReference type="EMBL" id="MBB5284453.1"/>
    </source>
</evidence>
<dbReference type="AlphaFoldDB" id="A0A840TT57"/>
<comment type="caution">
    <text evidence="1">The sequence shown here is derived from an EMBL/GenBank/DDBJ whole genome shotgun (WGS) entry which is preliminary data.</text>
</comment>
<reference evidence="1 2" key="1">
    <citation type="submission" date="2020-08" db="EMBL/GenBank/DDBJ databases">
        <title>Genomic Encyclopedia of Type Strains, Phase IV (KMG-IV): sequencing the most valuable type-strain genomes for metagenomic binning, comparative biology and taxonomic classification.</title>
        <authorList>
            <person name="Goeker M."/>
        </authorList>
    </citation>
    <scope>NUCLEOTIDE SEQUENCE [LARGE SCALE GENOMIC DNA]</scope>
    <source>
        <strain evidence="1 2">DSM 105074</strain>
    </source>
</reference>
<evidence type="ECO:0008006" key="3">
    <source>
        <dbReference type="Google" id="ProtNLM"/>
    </source>
</evidence>
<organism evidence="1 2">
    <name type="scientific">Rhabdobacter roseus</name>
    <dbReference type="NCBI Taxonomy" id="1655419"/>
    <lineage>
        <taxon>Bacteria</taxon>
        <taxon>Pseudomonadati</taxon>
        <taxon>Bacteroidota</taxon>
        <taxon>Cytophagia</taxon>
        <taxon>Cytophagales</taxon>
        <taxon>Cytophagaceae</taxon>
        <taxon>Rhabdobacter</taxon>
    </lineage>
</organism>
<name>A0A840TT57_9BACT</name>
<dbReference type="Pfam" id="PF14902">
    <property type="entry name" value="DUF4494"/>
    <property type="match status" value="1"/>
</dbReference>
<dbReference type="Proteomes" id="UP000557307">
    <property type="component" value="Unassembled WGS sequence"/>
</dbReference>
<sequence length="151" mass="17223">MATWHLGKIAYMKEDETGRLKQIREAHLIDAMSFTEAEARLIELLTEELETSFEVKTLTPFPLTDVFGLDDDVVMGDENTVWYQVKASYQTVDERTGKTKRTANNFLVYASSVRDAYDALSMALRGFLLPYEIEAIRRTSILTVRPYAATN</sequence>
<dbReference type="RefSeq" id="WP_184174392.1">
    <property type="nucleotide sequence ID" value="NZ_JACHGF010000003.1"/>
</dbReference>
<evidence type="ECO:0000313" key="2">
    <source>
        <dbReference type="Proteomes" id="UP000557307"/>
    </source>
</evidence>
<proteinExistence type="predicted"/>